<gene>
    <name evidence="3" type="ORF">RM844_12145</name>
</gene>
<evidence type="ECO:0000313" key="3">
    <source>
        <dbReference type="EMBL" id="MDT0267040.1"/>
    </source>
</evidence>
<organism evidence="3 4">
    <name type="scientific">Streptomyces chisholmiae</name>
    <dbReference type="NCBI Taxonomy" id="3075540"/>
    <lineage>
        <taxon>Bacteria</taxon>
        <taxon>Bacillati</taxon>
        <taxon>Actinomycetota</taxon>
        <taxon>Actinomycetes</taxon>
        <taxon>Kitasatosporales</taxon>
        <taxon>Streptomycetaceae</taxon>
        <taxon>Streptomyces</taxon>
    </lineage>
</organism>
<evidence type="ECO:0000313" key="4">
    <source>
        <dbReference type="Proteomes" id="UP001183410"/>
    </source>
</evidence>
<keyword evidence="1" id="KW-1133">Transmembrane helix</keyword>
<evidence type="ECO:0000256" key="1">
    <source>
        <dbReference type="SAM" id="Phobius"/>
    </source>
</evidence>
<sequence>MRLWVGIVLTGTVLLTVLTALAAGSAEANDREAADGFAERRGAGADAASWRILDQPRTRWGGDSGGRVAAAPTAGPTEVLPLGAGLTCLGLGIGLVGYHLRQS</sequence>
<keyword evidence="4" id="KW-1185">Reference proteome</keyword>
<evidence type="ECO:0000256" key="2">
    <source>
        <dbReference type="SAM" id="SignalP"/>
    </source>
</evidence>
<keyword evidence="1" id="KW-0812">Transmembrane</keyword>
<keyword evidence="1" id="KW-0472">Membrane</keyword>
<accession>A0ABU2JPX0</accession>
<feature type="signal peptide" evidence="2">
    <location>
        <begin position="1"/>
        <end position="22"/>
    </location>
</feature>
<feature type="chain" id="PRO_5047140064" description="LPXTG cell wall anchor domain-containing protein" evidence="2">
    <location>
        <begin position="23"/>
        <end position="103"/>
    </location>
</feature>
<proteinExistence type="predicted"/>
<reference evidence="4" key="1">
    <citation type="submission" date="2023-07" db="EMBL/GenBank/DDBJ databases">
        <title>30 novel species of actinomycetes from the DSMZ collection.</title>
        <authorList>
            <person name="Nouioui I."/>
        </authorList>
    </citation>
    <scope>NUCLEOTIDE SEQUENCE [LARGE SCALE GENOMIC DNA]</scope>
    <source>
        <strain evidence="4">DSM 44915</strain>
    </source>
</reference>
<dbReference type="EMBL" id="JAVREO010000006">
    <property type="protein sequence ID" value="MDT0267040.1"/>
    <property type="molecule type" value="Genomic_DNA"/>
</dbReference>
<dbReference type="RefSeq" id="WP_311667097.1">
    <property type="nucleotide sequence ID" value="NZ_JAVREO010000006.1"/>
</dbReference>
<feature type="transmembrane region" description="Helical" evidence="1">
    <location>
        <begin position="79"/>
        <end position="100"/>
    </location>
</feature>
<keyword evidence="2" id="KW-0732">Signal</keyword>
<comment type="caution">
    <text evidence="3">The sequence shown here is derived from an EMBL/GenBank/DDBJ whole genome shotgun (WGS) entry which is preliminary data.</text>
</comment>
<dbReference type="Proteomes" id="UP001183410">
    <property type="component" value="Unassembled WGS sequence"/>
</dbReference>
<protein>
    <recommendedName>
        <fullName evidence="5">LPXTG cell wall anchor domain-containing protein</fullName>
    </recommendedName>
</protein>
<name>A0ABU2JPX0_9ACTN</name>
<evidence type="ECO:0008006" key="5">
    <source>
        <dbReference type="Google" id="ProtNLM"/>
    </source>
</evidence>